<evidence type="ECO:0000256" key="4">
    <source>
        <dbReference type="ARBA" id="ARBA00023027"/>
    </source>
</evidence>
<keyword evidence="4" id="KW-0520">NAD</keyword>
<evidence type="ECO:0000313" key="16">
    <source>
        <dbReference type="Proteomes" id="UP001596200"/>
    </source>
</evidence>
<dbReference type="InterPro" id="IPR030960">
    <property type="entry name" value="DHQS/DOIS_N"/>
</dbReference>
<dbReference type="Pfam" id="PF24621">
    <property type="entry name" value="DHQS_C"/>
    <property type="match status" value="1"/>
</dbReference>
<evidence type="ECO:0000259" key="14">
    <source>
        <dbReference type="Pfam" id="PF24621"/>
    </source>
</evidence>
<sequence length="387" mass="40869">MHVTAITMEDTSFPYRLGTECVEEIVARLGERTASRYLVVCDTTVGPLYGRALADRLEKEASPAVLLTHPVGEIHKHIGTVDALAEQALAEGADRRSVVVALGGGITGNIAGLLASLLFRGITLVHVPTTVVAMLDSVLSLKQAVNASYGKNLVGTYYQPAEVLADTAMLRTLPVRELRSGMGEVVKNSLAIRPSMIERLSAELRPDAQYEDAAMRWIIEESVAAKAEVTGADKHERRDGLVLEYGHTTGHAIEHAARGEVAHGAGVAIGMVAAAEVSRRLGHASADLVALHRELVAKAGLEAAVPALVDAAEVKSWLTYDNKRGYLPCPPDTTPMVLLSAPGQALRTGRLPLVPVPLELLGQAVDTLAAPARQAAAATVRLSPAPA</sequence>
<proteinExistence type="inferred from homology"/>
<dbReference type="InterPro" id="IPR050071">
    <property type="entry name" value="Dehydroquinate_synthase"/>
</dbReference>
<dbReference type="EMBL" id="JBHSPU010000060">
    <property type="protein sequence ID" value="MFC5919075.1"/>
    <property type="molecule type" value="Genomic_DNA"/>
</dbReference>
<name>A0ABW1GZ58_9ACTN</name>
<feature type="domain" description="3-dehydroquinate synthase C-terminal" evidence="14">
    <location>
        <begin position="181"/>
        <end position="323"/>
    </location>
</feature>
<comment type="catalytic activity">
    <reaction evidence="7">
        <text>D-glucose 6-phosphate = 2-deoxy-L-scyllo-inosose + phosphate</text>
        <dbReference type="Rhea" id="RHEA:33071"/>
        <dbReference type="ChEBI" id="CHEBI:43474"/>
        <dbReference type="ChEBI" id="CHEBI:61548"/>
        <dbReference type="ChEBI" id="CHEBI:64796"/>
        <dbReference type="EC" id="4.2.3.124"/>
    </reaction>
</comment>
<protein>
    <recommendedName>
        <fullName evidence="12">2-deoxy-scyllo-inosose synthase</fullName>
        <ecNumber evidence="11">4.2.3.124</ecNumber>
    </recommendedName>
</protein>
<organism evidence="15 16">
    <name type="scientific">Streptomyces pulveraceus</name>
    <dbReference type="NCBI Taxonomy" id="68258"/>
    <lineage>
        <taxon>Bacteria</taxon>
        <taxon>Bacillati</taxon>
        <taxon>Actinomycetota</taxon>
        <taxon>Actinomycetes</taxon>
        <taxon>Kitasatosporales</taxon>
        <taxon>Streptomycetaceae</taxon>
        <taxon>Streptomyces</taxon>
    </lineage>
</organism>
<keyword evidence="5" id="KW-0456">Lyase</keyword>
<dbReference type="PANTHER" id="PTHR43622">
    <property type="entry name" value="3-DEHYDROQUINATE SYNTHASE"/>
    <property type="match status" value="1"/>
</dbReference>
<dbReference type="RefSeq" id="WP_344510060.1">
    <property type="nucleotide sequence ID" value="NZ_BAAATU010000010.1"/>
</dbReference>
<evidence type="ECO:0000256" key="3">
    <source>
        <dbReference type="ARBA" id="ARBA00022723"/>
    </source>
</evidence>
<evidence type="ECO:0000256" key="12">
    <source>
        <dbReference type="ARBA" id="ARBA00040375"/>
    </source>
</evidence>
<dbReference type="Gene3D" id="3.40.50.1970">
    <property type="match status" value="1"/>
</dbReference>
<dbReference type="PANTHER" id="PTHR43622:SF1">
    <property type="entry name" value="3-DEHYDROQUINATE SYNTHASE"/>
    <property type="match status" value="1"/>
</dbReference>
<comment type="caution">
    <text evidence="15">The sequence shown here is derived from an EMBL/GenBank/DDBJ whole genome shotgun (WGS) entry which is preliminary data.</text>
</comment>
<evidence type="ECO:0000313" key="15">
    <source>
        <dbReference type="EMBL" id="MFC5919075.1"/>
    </source>
</evidence>
<keyword evidence="16" id="KW-1185">Reference proteome</keyword>
<evidence type="ECO:0000256" key="9">
    <source>
        <dbReference type="ARBA" id="ARBA00037923"/>
    </source>
</evidence>
<dbReference type="CDD" id="cd08197">
    <property type="entry name" value="DOIS"/>
    <property type="match status" value="1"/>
</dbReference>
<feature type="domain" description="3-dehydroquinate synthase N-terminal" evidence="13">
    <location>
        <begin position="69"/>
        <end position="179"/>
    </location>
</feature>
<evidence type="ECO:0000256" key="2">
    <source>
        <dbReference type="ARBA" id="ARBA00001941"/>
    </source>
</evidence>
<evidence type="ECO:0000256" key="1">
    <source>
        <dbReference type="ARBA" id="ARBA00001911"/>
    </source>
</evidence>
<dbReference type="SUPFAM" id="SSF56796">
    <property type="entry name" value="Dehydroquinate synthase-like"/>
    <property type="match status" value="1"/>
</dbReference>
<comment type="function">
    <text evidence="8">Catalyzes the intramolecular carbocycle formation from D-glucose-6-phosphate to 2-deoxy-scyllo-inosose (DOI).</text>
</comment>
<dbReference type="InterPro" id="IPR030963">
    <property type="entry name" value="DHQ_synth_fam"/>
</dbReference>
<dbReference type="Gene3D" id="1.20.1090.10">
    <property type="entry name" value="Dehydroquinate synthase-like - alpha domain"/>
    <property type="match status" value="1"/>
</dbReference>
<comment type="similarity">
    <text evidence="10">Belongs to the sugar phosphate cyclases superfamily. DOI synthase family.</text>
</comment>
<dbReference type="EC" id="4.2.3.124" evidence="11"/>
<evidence type="ECO:0000256" key="8">
    <source>
        <dbReference type="ARBA" id="ARBA00037594"/>
    </source>
</evidence>
<comment type="pathway">
    <text evidence="9">Metabolic intermediate biosynthesis; 2-deoxystreptamine biosynthesis; 2-deoxystreptamine from D-glucose 6-phosphate: step 1/4.</text>
</comment>
<gene>
    <name evidence="15" type="ORF">ACFP1B_37410</name>
</gene>
<evidence type="ECO:0000256" key="7">
    <source>
        <dbReference type="ARBA" id="ARBA00035757"/>
    </source>
</evidence>
<evidence type="ECO:0000259" key="13">
    <source>
        <dbReference type="Pfam" id="PF01761"/>
    </source>
</evidence>
<dbReference type="Pfam" id="PF01761">
    <property type="entry name" value="DHQ_synthase"/>
    <property type="match status" value="1"/>
</dbReference>
<evidence type="ECO:0000256" key="11">
    <source>
        <dbReference type="ARBA" id="ARBA00039146"/>
    </source>
</evidence>
<keyword evidence="3" id="KW-0479">Metal-binding</keyword>
<dbReference type="InterPro" id="IPR056179">
    <property type="entry name" value="DHQS_C"/>
</dbReference>
<evidence type="ECO:0000256" key="10">
    <source>
        <dbReference type="ARBA" id="ARBA00038469"/>
    </source>
</evidence>
<dbReference type="Proteomes" id="UP001596200">
    <property type="component" value="Unassembled WGS sequence"/>
</dbReference>
<dbReference type="PIRSF" id="PIRSF001455">
    <property type="entry name" value="DHQ_synth"/>
    <property type="match status" value="1"/>
</dbReference>
<comment type="cofactor">
    <cofactor evidence="1">
        <name>NAD(+)</name>
        <dbReference type="ChEBI" id="CHEBI:57540"/>
    </cofactor>
</comment>
<reference evidence="16" key="1">
    <citation type="journal article" date="2019" name="Int. J. Syst. Evol. Microbiol.">
        <title>The Global Catalogue of Microorganisms (GCM) 10K type strain sequencing project: providing services to taxonomists for standard genome sequencing and annotation.</title>
        <authorList>
            <consortium name="The Broad Institute Genomics Platform"/>
            <consortium name="The Broad Institute Genome Sequencing Center for Infectious Disease"/>
            <person name="Wu L."/>
            <person name="Ma J."/>
        </authorList>
    </citation>
    <scope>NUCLEOTIDE SEQUENCE [LARGE SCALE GENOMIC DNA]</scope>
    <source>
        <strain evidence="16">JCM 4147</strain>
    </source>
</reference>
<keyword evidence="6" id="KW-0170">Cobalt</keyword>
<evidence type="ECO:0000256" key="6">
    <source>
        <dbReference type="ARBA" id="ARBA00023285"/>
    </source>
</evidence>
<accession>A0ABW1GZ58</accession>
<evidence type="ECO:0000256" key="5">
    <source>
        <dbReference type="ARBA" id="ARBA00023239"/>
    </source>
</evidence>
<comment type="cofactor">
    <cofactor evidence="2">
        <name>Co(2+)</name>
        <dbReference type="ChEBI" id="CHEBI:48828"/>
    </cofactor>
</comment>